<dbReference type="Gene3D" id="1.10.630.10">
    <property type="entry name" value="Cytochrome P450"/>
    <property type="match status" value="1"/>
</dbReference>
<dbReference type="PRINTS" id="PR00464">
    <property type="entry name" value="EP450II"/>
</dbReference>
<dbReference type="InterPro" id="IPR002402">
    <property type="entry name" value="Cyt_P450_E_grp-II"/>
</dbReference>
<evidence type="ECO:0000256" key="6">
    <source>
        <dbReference type="ARBA" id="ARBA00023004"/>
    </source>
</evidence>
<evidence type="ECO:0000256" key="8">
    <source>
        <dbReference type="PIRSR" id="PIRSR602402-1"/>
    </source>
</evidence>
<evidence type="ECO:0000256" key="2">
    <source>
        <dbReference type="ARBA" id="ARBA00010617"/>
    </source>
</evidence>
<name>A0A6A6TEW9_9PLEO</name>
<evidence type="ECO:0000256" key="4">
    <source>
        <dbReference type="ARBA" id="ARBA00022723"/>
    </source>
</evidence>
<evidence type="ECO:0000313" key="12">
    <source>
        <dbReference type="Proteomes" id="UP000799324"/>
    </source>
</evidence>
<dbReference type="GO" id="GO:0016712">
    <property type="term" value="F:oxidoreductase activity, acting on paired donors, with incorporation or reduction of molecular oxygen, reduced flavin or flavoprotein as one donor, and incorporation of one atom of oxygen"/>
    <property type="evidence" value="ECO:0007669"/>
    <property type="project" value="InterPro"/>
</dbReference>
<dbReference type="CDD" id="cd11063">
    <property type="entry name" value="CYP52"/>
    <property type="match status" value="1"/>
</dbReference>
<dbReference type="Pfam" id="PF00067">
    <property type="entry name" value="p450"/>
    <property type="match status" value="1"/>
</dbReference>
<keyword evidence="7 9" id="KW-0503">Monooxygenase</keyword>
<dbReference type="PRINTS" id="PR00385">
    <property type="entry name" value="P450"/>
</dbReference>
<keyword evidence="10" id="KW-0472">Membrane</keyword>
<dbReference type="PANTHER" id="PTHR24287:SF1">
    <property type="entry name" value="P450, PUTATIVE (EUROFUNG)-RELATED"/>
    <property type="match status" value="1"/>
</dbReference>
<keyword evidence="6 8" id="KW-0408">Iron</keyword>
<dbReference type="InterPro" id="IPR002974">
    <property type="entry name" value="Cyt_P450_E_CYP52_ascomycetes"/>
</dbReference>
<evidence type="ECO:0000256" key="10">
    <source>
        <dbReference type="SAM" id="Phobius"/>
    </source>
</evidence>
<reference evidence="11" key="1">
    <citation type="journal article" date="2020" name="Stud. Mycol.">
        <title>101 Dothideomycetes genomes: a test case for predicting lifestyles and emergence of pathogens.</title>
        <authorList>
            <person name="Haridas S."/>
            <person name="Albert R."/>
            <person name="Binder M."/>
            <person name="Bloem J."/>
            <person name="Labutti K."/>
            <person name="Salamov A."/>
            <person name="Andreopoulos B."/>
            <person name="Baker S."/>
            <person name="Barry K."/>
            <person name="Bills G."/>
            <person name="Bluhm B."/>
            <person name="Cannon C."/>
            <person name="Castanera R."/>
            <person name="Culley D."/>
            <person name="Daum C."/>
            <person name="Ezra D."/>
            <person name="Gonzalez J."/>
            <person name="Henrissat B."/>
            <person name="Kuo A."/>
            <person name="Liang C."/>
            <person name="Lipzen A."/>
            <person name="Lutzoni F."/>
            <person name="Magnuson J."/>
            <person name="Mondo S."/>
            <person name="Nolan M."/>
            <person name="Ohm R."/>
            <person name="Pangilinan J."/>
            <person name="Park H.-J."/>
            <person name="Ramirez L."/>
            <person name="Alfaro M."/>
            <person name="Sun H."/>
            <person name="Tritt A."/>
            <person name="Yoshinaga Y."/>
            <person name="Zwiers L.-H."/>
            <person name="Turgeon B."/>
            <person name="Goodwin S."/>
            <person name="Spatafora J."/>
            <person name="Crous P."/>
            <person name="Grigoriev I."/>
        </authorList>
    </citation>
    <scope>NUCLEOTIDE SEQUENCE</scope>
    <source>
        <strain evidence="11">CBS 122681</strain>
    </source>
</reference>
<keyword evidence="10" id="KW-0812">Transmembrane</keyword>
<dbReference type="PROSITE" id="PS00086">
    <property type="entry name" value="CYTOCHROME_P450"/>
    <property type="match status" value="1"/>
</dbReference>
<dbReference type="PANTHER" id="PTHR24287">
    <property type="entry name" value="P450, PUTATIVE (EUROFUNG)-RELATED"/>
    <property type="match status" value="1"/>
</dbReference>
<dbReference type="PRINTS" id="PR01239">
    <property type="entry name" value="EP450IICYP52"/>
</dbReference>
<proteinExistence type="inferred from homology"/>
<dbReference type="InterPro" id="IPR036396">
    <property type="entry name" value="Cyt_P450_sf"/>
</dbReference>
<dbReference type="InterPro" id="IPR001128">
    <property type="entry name" value="Cyt_P450"/>
</dbReference>
<feature type="binding site" description="axial binding residue" evidence="8">
    <location>
        <position position="471"/>
    </location>
    <ligand>
        <name>heme</name>
        <dbReference type="ChEBI" id="CHEBI:30413"/>
    </ligand>
    <ligandPart>
        <name>Fe</name>
        <dbReference type="ChEBI" id="CHEBI:18248"/>
    </ligandPart>
</feature>
<keyword evidence="10" id="KW-1133">Transmembrane helix</keyword>
<evidence type="ECO:0000256" key="7">
    <source>
        <dbReference type="ARBA" id="ARBA00023033"/>
    </source>
</evidence>
<keyword evidence="4 8" id="KW-0479">Metal-binding</keyword>
<dbReference type="OrthoDB" id="1470350at2759"/>
<sequence>MQSYILYPLCFLAAFLLYNVATFITSELRHRKNARLNNCEKATPLKSNDPLGIRIIVDMLKADKERRLVMYFEDLMEAAAKREKFRHSTYESRLLNLSWKLTIEPENVKTVLATKFKDFVLGDLRRGNFSPLLGNGIFTNDDKQWEHSRALLRPQFVREQVSDLELEERHVQNLLRALPLNNDGWTNVTDLQKLFFRLTIDSASEFLFGKSIESQLVELPDYAPSGEEMKLSGQTFANSFDRAQRVIANSSTLGGLYWLGHTREFKKDCKVCHDFIDQYVHEALARPTTGKSEAEKQKYVFLEALLESTRDPIELRGELLNIMLAGRDTTASLLSFVFVYLEQHPKVFAKLRATIIEDFGTYSDPRNITFTSLKNCAYLQWCMNETLRLQPVVPIDARTAVRDTVIPTGGGPDGRSPIYIRAGEEVNWSVYVMHRRKDIWGPDADSFNPSRWNGRKVGWEYLPFNGGPRICIGQQFALTEAGYVIVRLLQRFEGLSGVGNTWEPVEKGGFGFVRQALSLTMAPADGVKVRLKEARE</sequence>
<evidence type="ECO:0000256" key="9">
    <source>
        <dbReference type="RuleBase" id="RU000461"/>
    </source>
</evidence>
<keyword evidence="5 9" id="KW-0560">Oxidoreductase</keyword>
<comment type="cofactor">
    <cofactor evidence="1 8">
        <name>heme</name>
        <dbReference type="ChEBI" id="CHEBI:30413"/>
    </cofactor>
</comment>
<dbReference type="Proteomes" id="UP000799324">
    <property type="component" value="Unassembled WGS sequence"/>
</dbReference>
<keyword evidence="12" id="KW-1185">Reference proteome</keyword>
<comment type="similarity">
    <text evidence="2 9">Belongs to the cytochrome P450 family.</text>
</comment>
<dbReference type="AlphaFoldDB" id="A0A6A6TEW9"/>
<gene>
    <name evidence="11" type="ORF">K491DRAFT_776865</name>
</gene>
<dbReference type="GO" id="GO:0005506">
    <property type="term" value="F:iron ion binding"/>
    <property type="evidence" value="ECO:0007669"/>
    <property type="project" value="InterPro"/>
</dbReference>
<dbReference type="GO" id="GO:0020037">
    <property type="term" value="F:heme binding"/>
    <property type="evidence" value="ECO:0007669"/>
    <property type="project" value="InterPro"/>
</dbReference>
<dbReference type="InterPro" id="IPR047146">
    <property type="entry name" value="Cyt_P450_E_CYP52_fungi"/>
</dbReference>
<evidence type="ECO:0000313" key="11">
    <source>
        <dbReference type="EMBL" id="KAF2657797.1"/>
    </source>
</evidence>
<evidence type="ECO:0000256" key="3">
    <source>
        <dbReference type="ARBA" id="ARBA00022617"/>
    </source>
</evidence>
<evidence type="ECO:0000256" key="1">
    <source>
        <dbReference type="ARBA" id="ARBA00001971"/>
    </source>
</evidence>
<organism evidence="11 12">
    <name type="scientific">Lophiostoma macrostomum CBS 122681</name>
    <dbReference type="NCBI Taxonomy" id="1314788"/>
    <lineage>
        <taxon>Eukaryota</taxon>
        <taxon>Fungi</taxon>
        <taxon>Dikarya</taxon>
        <taxon>Ascomycota</taxon>
        <taxon>Pezizomycotina</taxon>
        <taxon>Dothideomycetes</taxon>
        <taxon>Pleosporomycetidae</taxon>
        <taxon>Pleosporales</taxon>
        <taxon>Lophiostomataceae</taxon>
        <taxon>Lophiostoma</taxon>
    </lineage>
</organism>
<dbReference type="InterPro" id="IPR017972">
    <property type="entry name" value="Cyt_P450_CS"/>
</dbReference>
<accession>A0A6A6TEW9</accession>
<dbReference type="EMBL" id="MU004321">
    <property type="protein sequence ID" value="KAF2657797.1"/>
    <property type="molecule type" value="Genomic_DNA"/>
</dbReference>
<protein>
    <submittedName>
        <fullName evidence="11">Cytochrome P450 52A12</fullName>
    </submittedName>
</protein>
<keyword evidence="3 8" id="KW-0349">Heme</keyword>
<dbReference type="SUPFAM" id="SSF48264">
    <property type="entry name" value="Cytochrome P450"/>
    <property type="match status" value="1"/>
</dbReference>
<feature type="transmembrane region" description="Helical" evidence="10">
    <location>
        <begin position="6"/>
        <end position="25"/>
    </location>
</feature>
<evidence type="ECO:0000256" key="5">
    <source>
        <dbReference type="ARBA" id="ARBA00023002"/>
    </source>
</evidence>